<dbReference type="PROSITE" id="PS50089">
    <property type="entry name" value="ZF_RING_2"/>
    <property type="match status" value="1"/>
</dbReference>
<keyword evidence="2 9" id="KW-0812">Transmembrane</keyword>
<evidence type="ECO:0000256" key="7">
    <source>
        <dbReference type="ARBA" id="ARBA00023136"/>
    </source>
</evidence>
<keyword evidence="7 9" id="KW-0472">Membrane</keyword>
<evidence type="ECO:0000259" key="11">
    <source>
        <dbReference type="PROSITE" id="PS50089"/>
    </source>
</evidence>
<feature type="transmembrane region" description="Helical" evidence="9">
    <location>
        <begin position="269"/>
        <end position="292"/>
    </location>
</feature>
<comment type="caution">
    <text evidence="12">The sequence shown here is derived from an EMBL/GenBank/DDBJ whole genome shotgun (WGS) entry which is preliminary data.</text>
</comment>
<comment type="subcellular location">
    <subcellularLocation>
        <location evidence="1">Membrane</location>
        <topology evidence="1">Single-pass membrane protein</topology>
    </subcellularLocation>
</comment>
<dbReference type="Proteomes" id="UP000318571">
    <property type="component" value="Chromosome 2"/>
</dbReference>
<dbReference type="STRING" id="6832.A0A553PDV8"/>
<protein>
    <recommendedName>
        <fullName evidence="11">RING-type domain-containing protein</fullName>
    </recommendedName>
</protein>
<evidence type="ECO:0000256" key="10">
    <source>
        <dbReference type="SAM" id="SignalP"/>
    </source>
</evidence>
<feature type="signal peptide" evidence="10">
    <location>
        <begin position="1"/>
        <end position="32"/>
    </location>
</feature>
<dbReference type="InterPro" id="IPR013083">
    <property type="entry name" value="Znf_RING/FYVE/PHD"/>
</dbReference>
<evidence type="ECO:0000256" key="1">
    <source>
        <dbReference type="ARBA" id="ARBA00004167"/>
    </source>
</evidence>
<name>A0A553PDV8_TIGCA</name>
<dbReference type="OrthoDB" id="5357315at2759"/>
<keyword evidence="13" id="KW-1185">Reference proteome</keyword>
<reference evidence="12 13" key="1">
    <citation type="journal article" date="2018" name="Nat. Ecol. Evol.">
        <title>Genomic signatures of mitonuclear coevolution across populations of Tigriopus californicus.</title>
        <authorList>
            <person name="Barreto F.S."/>
            <person name="Watson E.T."/>
            <person name="Lima T.G."/>
            <person name="Willett C.S."/>
            <person name="Edmands S."/>
            <person name="Li W."/>
            <person name="Burton R.S."/>
        </authorList>
    </citation>
    <scope>NUCLEOTIDE SEQUENCE [LARGE SCALE GENOMIC DNA]</scope>
    <source>
        <strain evidence="12 13">San Diego</strain>
    </source>
</reference>
<dbReference type="PANTHER" id="PTHR46539:SF23">
    <property type="entry name" value="RING-TYPE DOMAIN-CONTAINING PROTEIN"/>
    <property type="match status" value="1"/>
</dbReference>
<keyword evidence="10" id="KW-0732">Signal</keyword>
<dbReference type="FunFam" id="3.30.40.10:FF:000009">
    <property type="entry name" value="E3 ubiquitin-protein ligase RNF130"/>
    <property type="match status" value="1"/>
</dbReference>
<dbReference type="GO" id="GO:0008270">
    <property type="term" value="F:zinc ion binding"/>
    <property type="evidence" value="ECO:0007669"/>
    <property type="project" value="UniProtKB-KW"/>
</dbReference>
<keyword evidence="3" id="KW-0479">Metal-binding</keyword>
<dbReference type="CDD" id="cd16668">
    <property type="entry name" value="RING-H2_RNF130-like"/>
    <property type="match status" value="1"/>
</dbReference>
<evidence type="ECO:0000256" key="2">
    <source>
        <dbReference type="ARBA" id="ARBA00022692"/>
    </source>
</evidence>
<keyword evidence="5" id="KW-0862">Zinc</keyword>
<dbReference type="Gene3D" id="3.30.40.10">
    <property type="entry name" value="Zinc/RING finger domain, C3HC4 (zinc finger)"/>
    <property type="match status" value="1"/>
</dbReference>
<dbReference type="AlphaFoldDB" id="A0A553PDV8"/>
<dbReference type="InterPro" id="IPR003137">
    <property type="entry name" value="PA_domain"/>
</dbReference>
<dbReference type="InterPro" id="IPR046450">
    <property type="entry name" value="PA_dom_sf"/>
</dbReference>
<sequence length="405" mass="46226">MSDLSRNHNNNLNMLTFWRVLVLFGQLRGSWGAHFGPPDLDDRDRILSNGLTASYRMAYLNISYLDSERKLWHTERTETGRYSSAGIREATGVAVEVLSSNPVSGSNPEAFDQSACDPPFQHDKLPPHGDPWIAIVKRGKCTFNKKISNILALGAAGILVYDNEEGGSLQSMKVETFSIPSVFTYHWKGQEILDLMSKIDKVYITLQEGSLCRSSRGNQNSSTIYCTPPLSWDDIAYIFNKQREDNPFLNWNMTLQDNDIFFIEKRTSVLLVSVSFIVLMIISLAWLIFYYIQRFRYIHAKDQLERKLCSQAKRALSIISTSVLKKDDLEMKDFSETCAVCIENYRVADVVRILPCKHQFHKTCIDQWLLEKRTCPMCKMDILKHYGLVDDGNSSDQEDAVISLA</sequence>
<feature type="chain" id="PRO_5022117110" description="RING-type domain-containing protein" evidence="10">
    <location>
        <begin position="33"/>
        <end position="405"/>
    </location>
</feature>
<evidence type="ECO:0000256" key="9">
    <source>
        <dbReference type="SAM" id="Phobius"/>
    </source>
</evidence>
<evidence type="ECO:0000256" key="4">
    <source>
        <dbReference type="ARBA" id="ARBA00022771"/>
    </source>
</evidence>
<accession>A0A553PDV8</accession>
<dbReference type="Pfam" id="PF02225">
    <property type="entry name" value="PA"/>
    <property type="match status" value="1"/>
</dbReference>
<organism evidence="12 13">
    <name type="scientific">Tigriopus californicus</name>
    <name type="common">Marine copepod</name>
    <dbReference type="NCBI Taxonomy" id="6832"/>
    <lineage>
        <taxon>Eukaryota</taxon>
        <taxon>Metazoa</taxon>
        <taxon>Ecdysozoa</taxon>
        <taxon>Arthropoda</taxon>
        <taxon>Crustacea</taxon>
        <taxon>Multicrustacea</taxon>
        <taxon>Hexanauplia</taxon>
        <taxon>Copepoda</taxon>
        <taxon>Harpacticoida</taxon>
        <taxon>Harpacticidae</taxon>
        <taxon>Tigriopus</taxon>
    </lineage>
</organism>
<dbReference type="SUPFAM" id="SSF57850">
    <property type="entry name" value="RING/U-box"/>
    <property type="match status" value="1"/>
</dbReference>
<proteinExistence type="predicted"/>
<evidence type="ECO:0000256" key="3">
    <source>
        <dbReference type="ARBA" id="ARBA00022723"/>
    </source>
</evidence>
<evidence type="ECO:0000256" key="5">
    <source>
        <dbReference type="ARBA" id="ARBA00022833"/>
    </source>
</evidence>
<evidence type="ECO:0000256" key="6">
    <source>
        <dbReference type="ARBA" id="ARBA00022989"/>
    </source>
</evidence>
<dbReference type="Pfam" id="PF13639">
    <property type="entry name" value="zf-RING_2"/>
    <property type="match status" value="1"/>
</dbReference>
<keyword evidence="4 8" id="KW-0863">Zinc-finger</keyword>
<dbReference type="SMART" id="SM00184">
    <property type="entry name" value="RING"/>
    <property type="match status" value="1"/>
</dbReference>
<feature type="domain" description="RING-type" evidence="11">
    <location>
        <begin position="338"/>
        <end position="379"/>
    </location>
</feature>
<evidence type="ECO:0000256" key="8">
    <source>
        <dbReference type="PROSITE-ProRule" id="PRU00175"/>
    </source>
</evidence>
<evidence type="ECO:0000313" key="12">
    <source>
        <dbReference type="EMBL" id="TRY75866.1"/>
    </source>
</evidence>
<evidence type="ECO:0000313" key="13">
    <source>
        <dbReference type="Proteomes" id="UP000318571"/>
    </source>
</evidence>
<dbReference type="Gene3D" id="3.50.30.30">
    <property type="match status" value="1"/>
</dbReference>
<dbReference type="PANTHER" id="PTHR46539">
    <property type="entry name" value="E3 UBIQUITIN-PROTEIN LIGASE ATL42"/>
    <property type="match status" value="1"/>
</dbReference>
<dbReference type="GO" id="GO:0016020">
    <property type="term" value="C:membrane"/>
    <property type="evidence" value="ECO:0007669"/>
    <property type="project" value="UniProtKB-SubCell"/>
</dbReference>
<dbReference type="EMBL" id="VCGU01000005">
    <property type="protein sequence ID" value="TRY75866.1"/>
    <property type="molecule type" value="Genomic_DNA"/>
</dbReference>
<gene>
    <name evidence="12" type="ORF">TCAL_09365</name>
</gene>
<dbReference type="InterPro" id="IPR001841">
    <property type="entry name" value="Znf_RING"/>
</dbReference>
<keyword evidence="6 9" id="KW-1133">Transmembrane helix</keyword>
<dbReference type="SUPFAM" id="SSF52025">
    <property type="entry name" value="PA domain"/>
    <property type="match status" value="1"/>
</dbReference>